<evidence type="ECO:0000256" key="1">
    <source>
        <dbReference type="ARBA" id="ARBA00005689"/>
    </source>
</evidence>
<sequence>MSNLLLYIRKEENPYEYRTPLVPKDIEILIEKGCIIYIESSNERVYTDSEYEAVGAIITNDKWYNIKFKDAFIIGIKQFIELEKLNNHTHIFFSHTFKQQKESKQILGYFSKSNSTLYDLEYFLDINFHRRIAFGYYAGIVGCILGLQQYIEHNLSNLVAWNSYDSMLQSIDQKKLKNTNIKIAVIGANGRCGQGVQKILQHFHLDYTSFTRNSSIDIVNTYDLVFNCIVLDPSYNQVWFSNKSEYRKDCTIVDISCDYASKNNPIAIYNTPTTWENPVFHYNSYINIIAIPNLPSLLPKESSNEFSEDLTKLLLEYEKDTNYTWKNNLHHYFKNIKYI</sequence>
<evidence type="ECO:0000256" key="3">
    <source>
        <dbReference type="ARBA" id="ARBA00023027"/>
    </source>
</evidence>
<dbReference type="GO" id="GO:0004754">
    <property type="term" value="F:saccharopine dehydrogenase (NAD+, L-lysine-forming) activity"/>
    <property type="evidence" value="ECO:0007669"/>
    <property type="project" value="InterPro"/>
</dbReference>
<evidence type="ECO:0000313" key="5">
    <source>
        <dbReference type="EMBL" id="QHT79099.1"/>
    </source>
</evidence>
<feature type="domain" description="Alanine dehydrogenase/pyridine nucleotide transhydrogenase N-terminal" evidence="4">
    <location>
        <begin position="7"/>
        <end position="141"/>
    </location>
</feature>
<dbReference type="PANTHER" id="PTHR11133">
    <property type="entry name" value="SACCHAROPINE DEHYDROGENASE"/>
    <property type="match status" value="1"/>
</dbReference>
<dbReference type="InterPro" id="IPR036291">
    <property type="entry name" value="NAD(P)-bd_dom_sf"/>
</dbReference>
<evidence type="ECO:0000256" key="2">
    <source>
        <dbReference type="ARBA" id="ARBA00023002"/>
    </source>
</evidence>
<keyword evidence="3" id="KW-0520">NAD</keyword>
<organism evidence="5">
    <name type="scientific">viral metagenome</name>
    <dbReference type="NCBI Taxonomy" id="1070528"/>
    <lineage>
        <taxon>unclassified sequences</taxon>
        <taxon>metagenomes</taxon>
        <taxon>organismal metagenomes</taxon>
    </lineage>
</organism>
<dbReference type="GO" id="GO:0019878">
    <property type="term" value="P:lysine biosynthetic process via aminoadipic acid"/>
    <property type="evidence" value="ECO:0007669"/>
    <property type="project" value="UniProtKB-UniPathway"/>
</dbReference>
<dbReference type="PIRSF" id="PIRSF018250">
    <property type="entry name" value="Saccharopine_DH_Lys"/>
    <property type="match status" value="1"/>
</dbReference>
<dbReference type="Pfam" id="PF05222">
    <property type="entry name" value="AlaDh_PNT_N"/>
    <property type="match status" value="1"/>
</dbReference>
<dbReference type="SUPFAM" id="SSF52283">
    <property type="entry name" value="Formate/glycerate dehydrogenase catalytic domain-like"/>
    <property type="match status" value="1"/>
</dbReference>
<dbReference type="Gene3D" id="3.40.50.720">
    <property type="entry name" value="NAD(P)-binding Rossmann-like Domain"/>
    <property type="match status" value="2"/>
</dbReference>
<name>A0A6C0HF18_9ZZZZ</name>
<evidence type="ECO:0000259" key="4">
    <source>
        <dbReference type="SMART" id="SM01003"/>
    </source>
</evidence>
<dbReference type="SUPFAM" id="SSF51735">
    <property type="entry name" value="NAD(P)-binding Rossmann-fold domains"/>
    <property type="match status" value="1"/>
</dbReference>
<dbReference type="EMBL" id="MN739945">
    <property type="protein sequence ID" value="QHT79099.1"/>
    <property type="molecule type" value="Genomic_DNA"/>
</dbReference>
<dbReference type="InterPro" id="IPR007886">
    <property type="entry name" value="AlaDH/PNT_N"/>
</dbReference>
<dbReference type="InterPro" id="IPR051168">
    <property type="entry name" value="AASS"/>
</dbReference>
<dbReference type="GO" id="GO:0005737">
    <property type="term" value="C:cytoplasm"/>
    <property type="evidence" value="ECO:0007669"/>
    <property type="project" value="TreeGrafter"/>
</dbReference>
<comment type="similarity">
    <text evidence="1">Belongs to the AlaDH/PNT family.</text>
</comment>
<proteinExistence type="inferred from homology"/>
<dbReference type="SMART" id="SM01003">
    <property type="entry name" value="AlaDh_PNT_N"/>
    <property type="match status" value="1"/>
</dbReference>
<dbReference type="PANTHER" id="PTHR11133:SF23">
    <property type="entry name" value="SACCHAROPINE DEHYDROGENASE [NAD(+), L-LYSINE-FORMING]"/>
    <property type="match status" value="1"/>
</dbReference>
<accession>A0A6C0HF18</accession>
<protein>
    <recommendedName>
        <fullName evidence="4">Alanine dehydrogenase/pyridine nucleotide transhydrogenase N-terminal domain-containing protein</fullName>
    </recommendedName>
</protein>
<dbReference type="AlphaFoldDB" id="A0A6C0HF18"/>
<dbReference type="UniPathway" id="UPA00033">
    <property type="reaction ID" value="UER00034"/>
</dbReference>
<keyword evidence="2" id="KW-0560">Oxidoreductase</keyword>
<dbReference type="InterPro" id="IPR027281">
    <property type="entry name" value="Lys1"/>
</dbReference>
<reference evidence="5" key="1">
    <citation type="journal article" date="2020" name="Nature">
        <title>Giant virus diversity and host interactions through global metagenomics.</title>
        <authorList>
            <person name="Schulz F."/>
            <person name="Roux S."/>
            <person name="Paez-Espino D."/>
            <person name="Jungbluth S."/>
            <person name="Walsh D.A."/>
            <person name="Denef V.J."/>
            <person name="McMahon K.D."/>
            <person name="Konstantinidis K.T."/>
            <person name="Eloe-Fadrosh E.A."/>
            <person name="Kyrpides N.C."/>
            <person name="Woyke T."/>
        </authorList>
    </citation>
    <scope>NUCLEOTIDE SEQUENCE</scope>
    <source>
        <strain evidence="5">GVMAG-M-3300023179-97</strain>
    </source>
</reference>